<dbReference type="EMBL" id="SRLO01015911">
    <property type="protein sequence ID" value="TNN24265.1"/>
    <property type="molecule type" value="Genomic_DNA"/>
</dbReference>
<dbReference type="AlphaFoldDB" id="A0A4Z2E664"/>
<organism evidence="1 2">
    <name type="scientific">Liparis tanakae</name>
    <name type="common">Tanaka's snailfish</name>
    <dbReference type="NCBI Taxonomy" id="230148"/>
    <lineage>
        <taxon>Eukaryota</taxon>
        <taxon>Metazoa</taxon>
        <taxon>Chordata</taxon>
        <taxon>Craniata</taxon>
        <taxon>Vertebrata</taxon>
        <taxon>Euteleostomi</taxon>
        <taxon>Actinopterygii</taxon>
        <taxon>Neopterygii</taxon>
        <taxon>Teleostei</taxon>
        <taxon>Neoteleostei</taxon>
        <taxon>Acanthomorphata</taxon>
        <taxon>Eupercaria</taxon>
        <taxon>Perciformes</taxon>
        <taxon>Cottioidei</taxon>
        <taxon>Cottales</taxon>
        <taxon>Liparidae</taxon>
        <taxon>Liparis</taxon>
    </lineage>
</organism>
<protein>
    <submittedName>
        <fullName evidence="1">Uncharacterized protein</fullName>
    </submittedName>
</protein>
<accession>A0A4Z2E664</accession>
<gene>
    <name evidence="1" type="ORF">EYF80_065612</name>
</gene>
<dbReference type="Proteomes" id="UP000314294">
    <property type="component" value="Unassembled WGS sequence"/>
</dbReference>
<evidence type="ECO:0000313" key="2">
    <source>
        <dbReference type="Proteomes" id="UP000314294"/>
    </source>
</evidence>
<evidence type="ECO:0000313" key="1">
    <source>
        <dbReference type="EMBL" id="TNN24265.1"/>
    </source>
</evidence>
<proteinExistence type="predicted"/>
<sequence length="135" mass="14316">MYCGCQQEGRSCVPLLKHRGGVSRWPKELCSSPQTPGRSQPVAEGAVFLSSDTGEESACGRRSCVPLLKHRGGVSRWPKELCSSPQTPGRSQPVAEEAVQICECHGVGGSSGSLPAVLSACILMQNRQAQHACPE</sequence>
<comment type="caution">
    <text evidence="1">The sequence shown here is derived from an EMBL/GenBank/DDBJ whole genome shotgun (WGS) entry which is preliminary data.</text>
</comment>
<reference evidence="1 2" key="1">
    <citation type="submission" date="2019-03" db="EMBL/GenBank/DDBJ databases">
        <title>First draft genome of Liparis tanakae, snailfish: a comprehensive survey of snailfish specific genes.</title>
        <authorList>
            <person name="Kim W."/>
            <person name="Song I."/>
            <person name="Jeong J.-H."/>
            <person name="Kim D."/>
            <person name="Kim S."/>
            <person name="Ryu S."/>
            <person name="Song J.Y."/>
            <person name="Lee S.K."/>
        </authorList>
    </citation>
    <scope>NUCLEOTIDE SEQUENCE [LARGE SCALE GENOMIC DNA]</scope>
    <source>
        <tissue evidence="1">Muscle</tissue>
    </source>
</reference>
<keyword evidence="2" id="KW-1185">Reference proteome</keyword>
<name>A0A4Z2E664_9TELE</name>